<dbReference type="EMBL" id="CAJVCH010569784">
    <property type="protein sequence ID" value="CAG7833309.1"/>
    <property type="molecule type" value="Genomic_DNA"/>
</dbReference>
<gene>
    <name evidence="2" type="ORF">AFUS01_LOCUS42948</name>
</gene>
<evidence type="ECO:0000313" key="3">
    <source>
        <dbReference type="Proteomes" id="UP000708208"/>
    </source>
</evidence>
<evidence type="ECO:0000256" key="1">
    <source>
        <dbReference type="SAM" id="MobiDB-lite"/>
    </source>
</evidence>
<sequence length="192" mass="22023">MQSTVDKAVSKEESSENFQTTEKVVGSGNNSSAVLNRLKPIGLKRVVSFQDPSKITKTRHLSHEYEDSGFKTRNLYKKPKIGTKATFYGKQGGQNIISNRTIKVDREETLVNAQLEAVTESFSLQRLDDVEDIETPDRDNVWLCIDYIQDIMKYMISLEVCFYNIYFTLAKFKSYFVTISLSVKKQKQHLSN</sequence>
<feature type="compositionally biased region" description="Polar residues" evidence="1">
    <location>
        <begin position="16"/>
        <end position="26"/>
    </location>
</feature>
<dbReference type="AlphaFoldDB" id="A0A8J2PUF4"/>
<name>A0A8J2PUF4_9HEXA</name>
<feature type="region of interest" description="Disordered" evidence="1">
    <location>
        <begin position="1"/>
        <end position="26"/>
    </location>
</feature>
<comment type="caution">
    <text evidence="2">The sequence shown here is derived from an EMBL/GenBank/DDBJ whole genome shotgun (WGS) entry which is preliminary data.</text>
</comment>
<protein>
    <submittedName>
        <fullName evidence="2">Uncharacterized protein</fullName>
    </submittedName>
</protein>
<dbReference type="Proteomes" id="UP000708208">
    <property type="component" value="Unassembled WGS sequence"/>
</dbReference>
<accession>A0A8J2PUF4</accession>
<evidence type="ECO:0000313" key="2">
    <source>
        <dbReference type="EMBL" id="CAG7833309.1"/>
    </source>
</evidence>
<organism evidence="2 3">
    <name type="scientific">Allacma fusca</name>
    <dbReference type="NCBI Taxonomy" id="39272"/>
    <lineage>
        <taxon>Eukaryota</taxon>
        <taxon>Metazoa</taxon>
        <taxon>Ecdysozoa</taxon>
        <taxon>Arthropoda</taxon>
        <taxon>Hexapoda</taxon>
        <taxon>Collembola</taxon>
        <taxon>Symphypleona</taxon>
        <taxon>Sminthuridae</taxon>
        <taxon>Allacma</taxon>
    </lineage>
</organism>
<keyword evidence="3" id="KW-1185">Reference proteome</keyword>
<reference evidence="2" key="1">
    <citation type="submission" date="2021-06" db="EMBL/GenBank/DDBJ databases">
        <authorList>
            <person name="Hodson N. C."/>
            <person name="Mongue J. A."/>
            <person name="Jaron S. K."/>
        </authorList>
    </citation>
    <scope>NUCLEOTIDE SEQUENCE</scope>
</reference>
<proteinExistence type="predicted"/>